<dbReference type="Proteomes" id="UP000276133">
    <property type="component" value="Unassembled WGS sequence"/>
</dbReference>
<name>A0A3M7RVR9_BRAPC</name>
<keyword evidence="4" id="KW-1185">Reference proteome</keyword>
<keyword evidence="2" id="KW-0472">Membrane</keyword>
<feature type="compositionally biased region" description="Basic and acidic residues" evidence="1">
    <location>
        <begin position="386"/>
        <end position="405"/>
    </location>
</feature>
<accession>A0A3M7RVR9</accession>
<gene>
    <name evidence="3" type="ORF">BpHYR1_046682</name>
</gene>
<feature type="compositionally biased region" description="Low complexity" evidence="1">
    <location>
        <begin position="374"/>
        <end position="385"/>
    </location>
</feature>
<evidence type="ECO:0000256" key="1">
    <source>
        <dbReference type="SAM" id="MobiDB-lite"/>
    </source>
</evidence>
<feature type="region of interest" description="Disordered" evidence="1">
    <location>
        <begin position="143"/>
        <end position="166"/>
    </location>
</feature>
<organism evidence="3 4">
    <name type="scientific">Brachionus plicatilis</name>
    <name type="common">Marine rotifer</name>
    <name type="synonym">Brachionus muelleri</name>
    <dbReference type="NCBI Taxonomy" id="10195"/>
    <lineage>
        <taxon>Eukaryota</taxon>
        <taxon>Metazoa</taxon>
        <taxon>Spiralia</taxon>
        <taxon>Gnathifera</taxon>
        <taxon>Rotifera</taxon>
        <taxon>Eurotatoria</taxon>
        <taxon>Monogononta</taxon>
        <taxon>Pseudotrocha</taxon>
        <taxon>Ploima</taxon>
        <taxon>Brachionidae</taxon>
        <taxon>Brachionus</taxon>
    </lineage>
</organism>
<keyword evidence="2" id="KW-1133">Transmembrane helix</keyword>
<sequence length="606" mass="67538">MNTEKVSMSAPGRPPVKMVCFGLVLVLLGPTYIYLFYIRKVVNSLFNTSSPSERLFSSTGYQVCDRRNTILSENKFYSFELKLTKIYELLLVTNKSNKMKPLLSQFLQIIVEKESENRTIVERRSPCKNFLSKVNKFELLSRGLKPDDSSSSSQSDVSSCSGEQLKDDMLRQTASSKKQFLKLREARSKSFGCEKELHSKKKRPKKPEAKKHSAIEAKLNYIDDEASQPNDNLSDDYDDNVIYEGDSADELNDSDFDSFSSDDSAGGGLVKCRSAPTSPAPAPSPHSQDTCAHFIYDVNLYNDQHNLLILNSQDEFEKNLKKKFDKSSSTESCSSISSSVRLEPLVINEESSAQLSCTNSSNKITVVAVHTQQSDLARSTSSSSSSERKDSSSMSDSIKDVHLEADDSLGSKCDEDSSSLTDEQSSSSHFSTESQCCLKDGYEKAKREREIEQQLAEMEKKRLQEILDICIEFQKQEQCKQVAEKTGSPNNLSPKQTAAVTISELPSLNTVLNCAKSKNNQTGSSRTLSSANKEIPYTRFGLGLDLRLVTFKLVLVIKNSEIKTDREVAGQLKGRKTADCVQTGRPQNGPKKILLGYLKKKFKGNF</sequence>
<feature type="compositionally biased region" description="Basic and acidic residues" evidence="1">
    <location>
        <begin position="206"/>
        <end position="215"/>
    </location>
</feature>
<feature type="compositionally biased region" description="Low complexity" evidence="1">
    <location>
        <begin position="149"/>
        <end position="161"/>
    </location>
</feature>
<protein>
    <submittedName>
        <fullName evidence="3">Uncharacterized protein</fullName>
    </submittedName>
</protein>
<comment type="caution">
    <text evidence="3">The sequence shown here is derived from an EMBL/GenBank/DDBJ whole genome shotgun (WGS) entry which is preliminary data.</text>
</comment>
<evidence type="ECO:0000313" key="3">
    <source>
        <dbReference type="EMBL" id="RNA27549.1"/>
    </source>
</evidence>
<dbReference type="AlphaFoldDB" id="A0A3M7RVR9"/>
<keyword evidence="2" id="KW-0812">Transmembrane</keyword>
<evidence type="ECO:0000256" key="2">
    <source>
        <dbReference type="SAM" id="Phobius"/>
    </source>
</evidence>
<reference evidence="3 4" key="1">
    <citation type="journal article" date="2018" name="Sci. Rep.">
        <title>Genomic signatures of local adaptation to the degree of environmental predictability in rotifers.</title>
        <authorList>
            <person name="Franch-Gras L."/>
            <person name="Hahn C."/>
            <person name="Garcia-Roger E.M."/>
            <person name="Carmona M.J."/>
            <person name="Serra M."/>
            <person name="Gomez A."/>
        </authorList>
    </citation>
    <scope>NUCLEOTIDE SEQUENCE [LARGE SCALE GENOMIC DNA]</scope>
    <source>
        <strain evidence="3">HYR1</strain>
    </source>
</reference>
<proteinExistence type="predicted"/>
<feature type="transmembrane region" description="Helical" evidence="2">
    <location>
        <begin position="18"/>
        <end position="37"/>
    </location>
</feature>
<feature type="region of interest" description="Disordered" evidence="1">
    <location>
        <begin position="372"/>
        <end position="427"/>
    </location>
</feature>
<feature type="compositionally biased region" description="Acidic residues" evidence="1">
    <location>
        <begin position="233"/>
        <end position="256"/>
    </location>
</feature>
<evidence type="ECO:0000313" key="4">
    <source>
        <dbReference type="Proteomes" id="UP000276133"/>
    </source>
</evidence>
<dbReference type="EMBL" id="REGN01002531">
    <property type="protein sequence ID" value="RNA27549.1"/>
    <property type="molecule type" value="Genomic_DNA"/>
</dbReference>
<feature type="region of interest" description="Disordered" evidence="1">
    <location>
        <begin position="192"/>
        <end position="262"/>
    </location>
</feature>
<feature type="compositionally biased region" description="Low complexity" evidence="1">
    <location>
        <begin position="418"/>
        <end position="427"/>
    </location>
</feature>